<feature type="compositionally biased region" description="Pro residues" evidence="1">
    <location>
        <begin position="72"/>
        <end position="92"/>
    </location>
</feature>
<evidence type="ECO:0000313" key="3">
    <source>
        <dbReference type="Proteomes" id="UP000799423"/>
    </source>
</evidence>
<proteinExistence type="predicted"/>
<sequence length="137" mass="15660">MPLSEPSKTSSDELTQRTTYYVVEDNNTFIFPVRYHNSWPLSMNATTQDSTTTTPKPPQLNPAHSYHHLRLPPLPQPQPPPPNLQTLQPPPLSKVRLPPSTLAPLPKPKQEIDMRRPITRVFVTTQRKLPRARLTSR</sequence>
<dbReference type="Proteomes" id="UP000799423">
    <property type="component" value="Unassembled WGS sequence"/>
</dbReference>
<evidence type="ECO:0000256" key="1">
    <source>
        <dbReference type="SAM" id="MobiDB-lite"/>
    </source>
</evidence>
<keyword evidence="3" id="KW-1185">Reference proteome</keyword>
<evidence type="ECO:0000313" key="2">
    <source>
        <dbReference type="EMBL" id="KAF2848787.1"/>
    </source>
</evidence>
<dbReference type="AlphaFoldDB" id="A0A6A7B2A3"/>
<dbReference type="EMBL" id="MU006315">
    <property type="protein sequence ID" value="KAF2848787.1"/>
    <property type="molecule type" value="Genomic_DNA"/>
</dbReference>
<organism evidence="2 3">
    <name type="scientific">Plenodomus tracheiphilus IPT5</name>
    <dbReference type="NCBI Taxonomy" id="1408161"/>
    <lineage>
        <taxon>Eukaryota</taxon>
        <taxon>Fungi</taxon>
        <taxon>Dikarya</taxon>
        <taxon>Ascomycota</taxon>
        <taxon>Pezizomycotina</taxon>
        <taxon>Dothideomycetes</taxon>
        <taxon>Pleosporomycetidae</taxon>
        <taxon>Pleosporales</taxon>
        <taxon>Pleosporineae</taxon>
        <taxon>Leptosphaeriaceae</taxon>
        <taxon>Plenodomus</taxon>
    </lineage>
</organism>
<name>A0A6A7B2A3_9PLEO</name>
<gene>
    <name evidence="2" type="ORF">T440DRAFT_147040</name>
</gene>
<reference evidence="2" key="1">
    <citation type="submission" date="2020-01" db="EMBL/GenBank/DDBJ databases">
        <authorList>
            <consortium name="DOE Joint Genome Institute"/>
            <person name="Haridas S."/>
            <person name="Albert R."/>
            <person name="Binder M."/>
            <person name="Bloem J."/>
            <person name="Labutti K."/>
            <person name="Salamov A."/>
            <person name="Andreopoulos B."/>
            <person name="Baker S.E."/>
            <person name="Barry K."/>
            <person name="Bills G."/>
            <person name="Bluhm B.H."/>
            <person name="Cannon C."/>
            <person name="Castanera R."/>
            <person name="Culley D.E."/>
            <person name="Daum C."/>
            <person name="Ezra D."/>
            <person name="Gonzalez J.B."/>
            <person name="Henrissat B."/>
            <person name="Kuo A."/>
            <person name="Liang C."/>
            <person name="Lipzen A."/>
            <person name="Lutzoni F."/>
            <person name="Magnuson J."/>
            <person name="Mondo S."/>
            <person name="Nolan M."/>
            <person name="Ohm R."/>
            <person name="Pangilinan J."/>
            <person name="Park H.-J."/>
            <person name="Ramirez L."/>
            <person name="Alfaro M."/>
            <person name="Sun H."/>
            <person name="Tritt A."/>
            <person name="Yoshinaga Y."/>
            <person name="Zwiers L.-H."/>
            <person name="Turgeon B.G."/>
            <person name="Goodwin S.B."/>
            <person name="Spatafora J.W."/>
            <person name="Crous P.W."/>
            <person name="Grigoriev I.V."/>
        </authorList>
    </citation>
    <scope>NUCLEOTIDE SEQUENCE</scope>
    <source>
        <strain evidence="2">IPT5</strain>
    </source>
</reference>
<feature type="region of interest" description="Disordered" evidence="1">
    <location>
        <begin position="41"/>
        <end position="117"/>
    </location>
</feature>
<accession>A0A6A7B2A3</accession>
<protein>
    <submittedName>
        <fullName evidence="2">Uncharacterized protein</fullName>
    </submittedName>
</protein>